<sequence length="163" mass="18782">MKGEWGDLLKEFTEYFMTSTVTVTFVDDQGTPKTPKVTDHRKTLDEGQFSKVISDALHLKSIIFKFQGSHDPVYHYPSNPYRKWLYFELIGGHKHCTMYACFGFLLANECLVIVKPISQPDPKSAWFEILGFELGTLPLESLPDIMVEFQNRFDGFEELDMDA</sequence>
<name>A0A9P5TWF5_9AGAR</name>
<organism evidence="1 2">
    <name type="scientific">Rhodocollybia butyracea</name>
    <dbReference type="NCBI Taxonomy" id="206335"/>
    <lineage>
        <taxon>Eukaryota</taxon>
        <taxon>Fungi</taxon>
        <taxon>Dikarya</taxon>
        <taxon>Basidiomycota</taxon>
        <taxon>Agaricomycotina</taxon>
        <taxon>Agaricomycetes</taxon>
        <taxon>Agaricomycetidae</taxon>
        <taxon>Agaricales</taxon>
        <taxon>Marasmiineae</taxon>
        <taxon>Omphalotaceae</taxon>
        <taxon>Rhodocollybia</taxon>
    </lineage>
</organism>
<comment type="caution">
    <text evidence="1">The sequence shown here is derived from an EMBL/GenBank/DDBJ whole genome shotgun (WGS) entry which is preliminary data.</text>
</comment>
<proteinExistence type="predicted"/>
<protein>
    <submittedName>
        <fullName evidence="1">Uncharacterized protein</fullName>
    </submittedName>
</protein>
<reference evidence="1" key="1">
    <citation type="submission" date="2020-11" db="EMBL/GenBank/DDBJ databases">
        <authorList>
            <consortium name="DOE Joint Genome Institute"/>
            <person name="Ahrendt S."/>
            <person name="Riley R."/>
            <person name="Andreopoulos W."/>
            <person name="Labutti K."/>
            <person name="Pangilinan J."/>
            <person name="Ruiz-Duenas F.J."/>
            <person name="Barrasa J.M."/>
            <person name="Sanchez-Garcia M."/>
            <person name="Camarero S."/>
            <person name="Miyauchi S."/>
            <person name="Serrano A."/>
            <person name="Linde D."/>
            <person name="Babiker R."/>
            <person name="Drula E."/>
            <person name="Ayuso-Fernandez I."/>
            <person name="Pacheco R."/>
            <person name="Padilla G."/>
            <person name="Ferreira P."/>
            <person name="Barriuso J."/>
            <person name="Kellner H."/>
            <person name="Castanera R."/>
            <person name="Alfaro M."/>
            <person name="Ramirez L."/>
            <person name="Pisabarro A.G."/>
            <person name="Kuo A."/>
            <person name="Tritt A."/>
            <person name="Lipzen A."/>
            <person name="He G."/>
            <person name="Yan M."/>
            <person name="Ng V."/>
            <person name="Cullen D."/>
            <person name="Martin F."/>
            <person name="Rosso M.-N."/>
            <person name="Henrissat B."/>
            <person name="Hibbett D."/>
            <person name="Martinez A.T."/>
            <person name="Grigoriev I.V."/>
        </authorList>
    </citation>
    <scope>NUCLEOTIDE SEQUENCE</scope>
    <source>
        <strain evidence="1">AH 40177</strain>
    </source>
</reference>
<evidence type="ECO:0000313" key="1">
    <source>
        <dbReference type="EMBL" id="KAF9020193.1"/>
    </source>
</evidence>
<gene>
    <name evidence="1" type="ORF">BDP27DRAFT_1354618</name>
</gene>
<dbReference type="AlphaFoldDB" id="A0A9P5TWF5"/>
<keyword evidence="2" id="KW-1185">Reference proteome</keyword>
<accession>A0A9P5TWF5</accession>
<dbReference type="Proteomes" id="UP000772434">
    <property type="component" value="Unassembled WGS sequence"/>
</dbReference>
<dbReference type="EMBL" id="JADNRY010001165">
    <property type="protein sequence ID" value="KAF9020193.1"/>
    <property type="molecule type" value="Genomic_DNA"/>
</dbReference>
<evidence type="ECO:0000313" key="2">
    <source>
        <dbReference type="Proteomes" id="UP000772434"/>
    </source>
</evidence>